<dbReference type="OrthoDB" id="4994634at2759"/>
<protein>
    <submittedName>
        <fullName evidence="2">Uncharacterized protein</fullName>
    </submittedName>
</protein>
<name>A0A9W8WH75_9HYPO</name>
<evidence type="ECO:0000256" key="1">
    <source>
        <dbReference type="SAM" id="MobiDB-lite"/>
    </source>
</evidence>
<proteinExistence type="predicted"/>
<keyword evidence="3" id="KW-1185">Reference proteome</keyword>
<feature type="region of interest" description="Disordered" evidence="1">
    <location>
        <begin position="134"/>
        <end position="160"/>
    </location>
</feature>
<evidence type="ECO:0000313" key="3">
    <source>
        <dbReference type="Proteomes" id="UP001140502"/>
    </source>
</evidence>
<comment type="caution">
    <text evidence="2">The sequence shown here is derived from an EMBL/GenBank/DDBJ whole genome shotgun (WGS) entry which is preliminary data.</text>
</comment>
<evidence type="ECO:0000313" key="2">
    <source>
        <dbReference type="EMBL" id="KAJ4325217.1"/>
    </source>
</evidence>
<reference evidence="2" key="1">
    <citation type="submission" date="2022-10" db="EMBL/GenBank/DDBJ databases">
        <title>Tapping the CABI collections for fungal endophytes: first genome assemblies for Collariella, Neodidymelliopsis, Ascochyta clinopodiicola, Didymella pomorum, Didymosphaeria variabile, Neocosmospora piperis and Neocucurbitaria cava.</title>
        <authorList>
            <person name="Hill R."/>
        </authorList>
    </citation>
    <scope>NUCLEOTIDE SEQUENCE</scope>
    <source>
        <strain evidence="2">IMI 366586</strain>
    </source>
</reference>
<dbReference type="Proteomes" id="UP001140502">
    <property type="component" value="Unassembled WGS sequence"/>
</dbReference>
<dbReference type="EMBL" id="JAPEUR010000052">
    <property type="protein sequence ID" value="KAJ4325217.1"/>
    <property type="molecule type" value="Genomic_DNA"/>
</dbReference>
<feature type="compositionally biased region" description="Basic residues" evidence="1">
    <location>
        <begin position="134"/>
        <end position="143"/>
    </location>
</feature>
<sequence length="281" mass="31712">MKVIGVLSMVAGASVFLAPRSPNKAPYHVLEGFKLAIDEYVVVLDDNHTVDDHLTNTGLNLTERAISFNPFSVIKIYHLLVRGEDSDFIHKIIRYDLGVAYVHRNYYKEEIPEMSNEVVKRDFIPDGPSMGKRWNKKTRKRWTQRTSESSGDPRKCERRDFGTGLEGAHEAISKYHLGSDDLPEQQAEPHPDSDRWMIDGDMSDHNPPGPGSSACFELQTSRYVNRGIIVDNIEHFCSAAQARARPDPCLKFISIVYNGGTVNEAILIIDYESPDIDYEVG</sequence>
<dbReference type="AlphaFoldDB" id="A0A9W8WH75"/>
<feature type="compositionally biased region" description="Basic and acidic residues" evidence="1">
    <location>
        <begin position="151"/>
        <end position="160"/>
    </location>
</feature>
<gene>
    <name evidence="2" type="ORF">N0V84_003599</name>
</gene>
<accession>A0A9W8WH75</accession>
<organism evidence="2 3">
    <name type="scientific">Fusarium piperis</name>
    <dbReference type="NCBI Taxonomy" id="1435070"/>
    <lineage>
        <taxon>Eukaryota</taxon>
        <taxon>Fungi</taxon>
        <taxon>Dikarya</taxon>
        <taxon>Ascomycota</taxon>
        <taxon>Pezizomycotina</taxon>
        <taxon>Sordariomycetes</taxon>
        <taxon>Hypocreomycetidae</taxon>
        <taxon>Hypocreales</taxon>
        <taxon>Nectriaceae</taxon>
        <taxon>Fusarium</taxon>
        <taxon>Fusarium solani species complex</taxon>
    </lineage>
</organism>